<dbReference type="AlphaFoldDB" id="A0AAE3XSS8"/>
<comment type="caution">
    <text evidence="5">The sequence shown here is derived from an EMBL/GenBank/DDBJ whole genome shotgun (WGS) entry which is preliminary data.</text>
</comment>
<reference evidence="5" key="1">
    <citation type="submission" date="2023-07" db="EMBL/GenBank/DDBJ databases">
        <title>Genomic Encyclopedia of Type Strains, Phase IV (KMG-IV): sequencing the most valuable type-strain genomes for metagenomic binning, comparative biology and taxonomic classification.</title>
        <authorList>
            <person name="Goeker M."/>
        </authorList>
    </citation>
    <scope>NUCLEOTIDE SEQUENCE</scope>
    <source>
        <strain evidence="5">DSM 26174</strain>
    </source>
</reference>
<evidence type="ECO:0000259" key="4">
    <source>
        <dbReference type="PROSITE" id="PS51186"/>
    </source>
</evidence>
<dbReference type="RefSeq" id="WP_309941318.1">
    <property type="nucleotide sequence ID" value="NZ_AP025305.1"/>
</dbReference>
<dbReference type="PANTHER" id="PTHR43792">
    <property type="entry name" value="GNAT FAMILY, PUTATIVE (AFU_ORTHOLOGUE AFUA_3G00765)-RELATED-RELATED"/>
    <property type="match status" value="1"/>
</dbReference>
<accession>A0AAE3XSS8</accession>
<dbReference type="InterPro" id="IPR051531">
    <property type="entry name" value="N-acetyltransferase"/>
</dbReference>
<dbReference type="PROSITE" id="PS51186">
    <property type="entry name" value="GNAT"/>
    <property type="match status" value="1"/>
</dbReference>
<dbReference type="CDD" id="cd04301">
    <property type="entry name" value="NAT_SF"/>
    <property type="match status" value="1"/>
</dbReference>
<proteinExistence type="inferred from homology"/>
<evidence type="ECO:0000313" key="5">
    <source>
        <dbReference type="EMBL" id="MDR6240934.1"/>
    </source>
</evidence>
<keyword evidence="1 5" id="KW-0808">Transferase</keyword>
<evidence type="ECO:0000313" key="6">
    <source>
        <dbReference type="Proteomes" id="UP001185092"/>
    </source>
</evidence>
<dbReference type="InterPro" id="IPR000182">
    <property type="entry name" value="GNAT_dom"/>
</dbReference>
<protein>
    <submittedName>
        <fullName evidence="5">Acetyltransferase</fullName>
        <ecNumber evidence="5">2.3.1.-</ecNumber>
    </submittedName>
</protein>
<dbReference type="GO" id="GO:0016747">
    <property type="term" value="F:acyltransferase activity, transferring groups other than amino-acyl groups"/>
    <property type="evidence" value="ECO:0007669"/>
    <property type="project" value="InterPro"/>
</dbReference>
<dbReference type="EC" id="2.3.1.-" evidence="5"/>
<organism evidence="5 6">
    <name type="scientific">Aureibacter tunicatorum</name>
    <dbReference type="NCBI Taxonomy" id="866807"/>
    <lineage>
        <taxon>Bacteria</taxon>
        <taxon>Pseudomonadati</taxon>
        <taxon>Bacteroidota</taxon>
        <taxon>Cytophagia</taxon>
        <taxon>Cytophagales</taxon>
        <taxon>Persicobacteraceae</taxon>
        <taxon>Aureibacter</taxon>
    </lineage>
</organism>
<evidence type="ECO:0000256" key="1">
    <source>
        <dbReference type="ARBA" id="ARBA00022679"/>
    </source>
</evidence>
<dbReference type="EMBL" id="JAVDQD010000006">
    <property type="protein sequence ID" value="MDR6240934.1"/>
    <property type="molecule type" value="Genomic_DNA"/>
</dbReference>
<keyword evidence="2 5" id="KW-0012">Acyltransferase</keyword>
<dbReference type="Pfam" id="PF13508">
    <property type="entry name" value="Acetyltransf_7"/>
    <property type="match status" value="1"/>
</dbReference>
<dbReference type="Gene3D" id="3.40.630.30">
    <property type="match status" value="1"/>
</dbReference>
<gene>
    <name evidence="5" type="ORF">HNQ88_004010</name>
</gene>
<sequence length="184" mass="21161">MNYTLRQTSTEDAESLHTMYLDVAKYKLGIARYEKEINLGYIQNIIAENQNGGLGFIILSNDQIIGEIHAHKYGIQIFDHILSNLTIAVHPDFQGKGIGKRLFAHFLEYITVNRPDIWRVELESRANNSRSRGLYESLGFIEEGVMKHKTRNFGGDFEDSVAYAWFNENYSTQAQPGFTQEEIY</sequence>
<comment type="similarity">
    <text evidence="3">Belongs to the acetyltransferase family. RimJ subfamily.</text>
</comment>
<dbReference type="Proteomes" id="UP001185092">
    <property type="component" value="Unassembled WGS sequence"/>
</dbReference>
<evidence type="ECO:0000256" key="3">
    <source>
        <dbReference type="ARBA" id="ARBA00038502"/>
    </source>
</evidence>
<keyword evidence="6" id="KW-1185">Reference proteome</keyword>
<evidence type="ECO:0000256" key="2">
    <source>
        <dbReference type="ARBA" id="ARBA00023315"/>
    </source>
</evidence>
<feature type="domain" description="N-acetyltransferase" evidence="4">
    <location>
        <begin position="3"/>
        <end position="168"/>
    </location>
</feature>
<dbReference type="SUPFAM" id="SSF55729">
    <property type="entry name" value="Acyl-CoA N-acyltransferases (Nat)"/>
    <property type="match status" value="1"/>
</dbReference>
<dbReference type="InterPro" id="IPR016181">
    <property type="entry name" value="Acyl_CoA_acyltransferase"/>
</dbReference>
<name>A0AAE3XSS8_9BACT</name>
<dbReference type="PANTHER" id="PTHR43792:SF8">
    <property type="entry name" value="[RIBOSOMAL PROTEIN US5]-ALANINE N-ACETYLTRANSFERASE"/>
    <property type="match status" value="1"/>
</dbReference>